<proteinExistence type="predicted"/>
<protein>
    <recommendedName>
        <fullName evidence="1">peptide-methionine (S)-S-oxide reductase</fullName>
        <ecNumber evidence="1">1.8.4.11</ecNumber>
    </recommendedName>
</protein>
<evidence type="ECO:0000256" key="3">
    <source>
        <dbReference type="ARBA" id="ARBA00047806"/>
    </source>
</evidence>
<dbReference type="GO" id="GO:0008113">
    <property type="term" value="F:peptide-methionine (S)-S-oxide reductase activity"/>
    <property type="evidence" value="ECO:0007669"/>
    <property type="project" value="UniProtKB-EC"/>
</dbReference>
<evidence type="ECO:0000256" key="4">
    <source>
        <dbReference type="ARBA" id="ARBA00048782"/>
    </source>
</evidence>
<comment type="catalytic activity">
    <reaction evidence="4">
        <text>[thioredoxin]-disulfide + L-methionine + H2O = L-methionine (S)-S-oxide + [thioredoxin]-dithiol</text>
        <dbReference type="Rhea" id="RHEA:19993"/>
        <dbReference type="Rhea" id="RHEA-COMP:10698"/>
        <dbReference type="Rhea" id="RHEA-COMP:10700"/>
        <dbReference type="ChEBI" id="CHEBI:15377"/>
        <dbReference type="ChEBI" id="CHEBI:29950"/>
        <dbReference type="ChEBI" id="CHEBI:50058"/>
        <dbReference type="ChEBI" id="CHEBI:57844"/>
        <dbReference type="ChEBI" id="CHEBI:58772"/>
        <dbReference type="EC" id="1.8.4.11"/>
    </reaction>
</comment>
<dbReference type="EC" id="1.8.4.11" evidence="1"/>
<comment type="catalytic activity">
    <reaction evidence="3">
        <text>L-methionyl-[protein] + [thioredoxin]-disulfide + H2O = L-methionyl-(S)-S-oxide-[protein] + [thioredoxin]-dithiol</text>
        <dbReference type="Rhea" id="RHEA:14217"/>
        <dbReference type="Rhea" id="RHEA-COMP:10698"/>
        <dbReference type="Rhea" id="RHEA-COMP:10700"/>
        <dbReference type="Rhea" id="RHEA-COMP:12313"/>
        <dbReference type="Rhea" id="RHEA-COMP:12315"/>
        <dbReference type="ChEBI" id="CHEBI:15377"/>
        <dbReference type="ChEBI" id="CHEBI:16044"/>
        <dbReference type="ChEBI" id="CHEBI:29950"/>
        <dbReference type="ChEBI" id="CHEBI:44120"/>
        <dbReference type="ChEBI" id="CHEBI:50058"/>
        <dbReference type="EC" id="1.8.4.11"/>
    </reaction>
</comment>
<evidence type="ECO:0000256" key="1">
    <source>
        <dbReference type="ARBA" id="ARBA00012502"/>
    </source>
</evidence>
<reference evidence="6 7" key="1">
    <citation type="submission" date="2016-10" db="EMBL/GenBank/DDBJ databases">
        <authorList>
            <person name="de Groot N.N."/>
        </authorList>
    </citation>
    <scope>NUCLEOTIDE SEQUENCE [LARGE SCALE GENOMIC DNA]</scope>
    <source>
        <strain evidence="6 7">DSM 25232</strain>
    </source>
</reference>
<dbReference type="InterPro" id="IPR036509">
    <property type="entry name" value="Met_Sox_Rdtase_MsrA_sf"/>
</dbReference>
<dbReference type="SUPFAM" id="SSF55068">
    <property type="entry name" value="Peptide methionine sulfoxide reductase"/>
    <property type="match status" value="1"/>
</dbReference>
<dbReference type="RefSeq" id="WP_091411123.1">
    <property type="nucleotide sequence ID" value="NZ_FOAB01000007.1"/>
</dbReference>
<dbReference type="PANTHER" id="PTHR43774:SF1">
    <property type="entry name" value="PEPTIDE METHIONINE SULFOXIDE REDUCTASE MSRA 2"/>
    <property type="match status" value="1"/>
</dbReference>
<dbReference type="PANTHER" id="PTHR43774">
    <property type="entry name" value="PEPTIDE METHIONINE SULFOXIDE REDUCTASE"/>
    <property type="match status" value="1"/>
</dbReference>
<sequence length="162" mass="19004">MSNFKIGLGGGCHWCTEAVFQSLKGVIYVEQGYISSIEKNSSFSEAVIVSYNPKIITTKDLITIHLLTHKSTINHSFREKYRSAIYYFNDNQRSTIETIITELSKDFNNELITKIMEFNIFKPSRKELINYYQNNPKKPFCKKYIDPKLVLLRERYSDKMHL</sequence>
<dbReference type="EMBL" id="FOAB01000007">
    <property type="protein sequence ID" value="SEL94122.1"/>
    <property type="molecule type" value="Genomic_DNA"/>
</dbReference>
<keyword evidence="2" id="KW-0560">Oxidoreductase</keyword>
<dbReference type="AlphaFoldDB" id="A0A1H7UAN3"/>
<name>A0A1H7UAN3_AQUAM</name>
<dbReference type="OrthoDB" id="4174719at2"/>
<dbReference type="Proteomes" id="UP000198521">
    <property type="component" value="Unassembled WGS sequence"/>
</dbReference>
<evidence type="ECO:0000259" key="5">
    <source>
        <dbReference type="Pfam" id="PF01625"/>
    </source>
</evidence>
<accession>A0A1H7UAN3</accession>
<organism evidence="6 7">
    <name type="scientific">Aquimarina amphilecti</name>
    <dbReference type="NCBI Taxonomy" id="1038014"/>
    <lineage>
        <taxon>Bacteria</taxon>
        <taxon>Pseudomonadati</taxon>
        <taxon>Bacteroidota</taxon>
        <taxon>Flavobacteriia</taxon>
        <taxon>Flavobacteriales</taxon>
        <taxon>Flavobacteriaceae</taxon>
        <taxon>Aquimarina</taxon>
    </lineage>
</organism>
<evidence type="ECO:0000313" key="6">
    <source>
        <dbReference type="EMBL" id="SEL94122.1"/>
    </source>
</evidence>
<gene>
    <name evidence="6" type="ORF">SAMN04487910_3658</name>
</gene>
<dbReference type="Pfam" id="PF01625">
    <property type="entry name" value="PMSR"/>
    <property type="match status" value="1"/>
</dbReference>
<dbReference type="STRING" id="1038014.SAMN04487910_3658"/>
<feature type="domain" description="Peptide methionine sulphoxide reductase MsrA" evidence="5">
    <location>
        <begin position="6"/>
        <end position="141"/>
    </location>
</feature>
<evidence type="ECO:0000256" key="2">
    <source>
        <dbReference type="ARBA" id="ARBA00023002"/>
    </source>
</evidence>
<dbReference type="Gene3D" id="3.30.1060.10">
    <property type="entry name" value="Peptide methionine sulphoxide reductase MsrA"/>
    <property type="match status" value="1"/>
</dbReference>
<dbReference type="InterPro" id="IPR002569">
    <property type="entry name" value="Met_Sox_Rdtase_MsrA_dom"/>
</dbReference>
<evidence type="ECO:0000313" key="7">
    <source>
        <dbReference type="Proteomes" id="UP000198521"/>
    </source>
</evidence>
<keyword evidence="7" id="KW-1185">Reference proteome</keyword>